<name>A0ABD5YT79_9EURY</name>
<reference evidence="4 5" key="1">
    <citation type="journal article" date="2019" name="Int. J. Syst. Evol. Microbiol.">
        <title>The Global Catalogue of Microorganisms (GCM) 10K type strain sequencing project: providing services to taxonomists for standard genome sequencing and annotation.</title>
        <authorList>
            <consortium name="The Broad Institute Genomics Platform"/>
            <consortium name="The Broad Institute Genome Sequencing Center for Infectious Disease"/>
            <person name="Wu L."/>
            <person name="Ma J."/>
        </authorList>
    </citation>
    <scope>NUCLEOTIDE SEQUENCE [LARGE SCALE GENOMIC DNA]</scope>
    <source>
        <strain evidence="4 5">RDMS1</strain>
    </source>
</reference>
<dbReference type="PANTHER" id="PTHR37938:SF1">
    <property type="entry name" value="BLL0215 PROTEIN"/>
    <property type="match status" value="1"/>
</dbReference>
<gene>
    <name evidence="4" type="ORF">ACFQL7_13245</name>
</gene>
<evidence type="ECO:0000256" key="1">
    <source>
        <dbReference type="SAM" id="MobiDB-lite"/>
    </source>
</evidence>
<dbReference type="Proteomes" id="UP001596417">
    <property type="component" value="Unassembled WGS sequence"/>
</dbReference>
<keyword evidence="2" id="KW-0472">Membrane</keyword>
<feature type="compositionally biased region" description="Basic and acidic residues" evidence="1">
    <location>
        <begin position="178"/>
        <end position="205"/>
    </location>
</feature>
<dbReference type="Pfam" id="PF03703">
    <property type="entry name" value="bPH_2"/>
    <property type="match status" value="1"/>
</dbReference>
<dbReference type="AlphaFoldDB" id="A0ABD5YT79"/>
<dbReference type="EMBL" id="JBHTAX010000001">
    <property type="protein sequence ID" value="MFC7190705.1"/>
    <property type="molecule type" value="Genomic_DNA"/>
</dbReference>
<proteinExistence type="predicted"/>
<dbReference type="RefSeq" id="WP_264822281.1">
    <property type="nucleotide sequence ID" value="NZ_CP110249.1"/>
</dbReference>
<dbReference type="PANTHER" id="PTHR37938">
    <property type="entry name" value="BLL0215 PROTEIN"/>
    <property type="match status" value="1"/>
</dbReference>
<feature type="transmembrane region" description="Helical" evidence="2">
    <location>
        <begin position="30"/>
        <end position="57"/>
    </location>
</feature>
<accession>A0ABD5YT79</accession>
<sequence>MNTPPTDGQFEWLTLDEDEEMLWGETPHRFSLVSSLVIGIPLCLVLVGIPIVVSAYLHHTNTNYVVTTAAVYKKTGIFSRNVQRIEFDKVQNTSYQQSMIGSYFGYGTVDIATAGTGGVEMRFRSVAEPREVQTLINERSSEAHGGSSDEADVLDEILAELRAIRRTVETNESVPQIERGRDRADERIPESEKESENRTENDKEP</sequence>
<feature type="domain" description="YdbS-like PH" evidence="3">
    <location>
        <begin position="61"/>
        <end position="136"/>
    </location>
</feature>
<comment type="caution">
    <text evidence="4">The sequence shown here is derived from an EMBL/GenBank/DDBJ whole genome shotgun (WGS) entry which is preliminary data.</text>
</comment>
<keyword evidence="2" id="KW-1133">Transmembrane helix</keyword>
<protein>
    <submittedName>
        <fullName evidence="4">PH domain-containing protein</fullName>
    </submittedName>
</protein>
<keyword evidence="5" id="KW-1185">Reference proteome</keyword>
<evidence type="ECO:0000256" key="2">
    <source>
        <dbReference type="SAM" id="Phobius"/>
    </source>
</evidence>
<dbReference type="GeneID" id="76200348"/>
<evidence type="ECO:0000313" key="4">
    <source>
        <dbReference type="EMBL" id="MFC7190705.1"/>
    </source>
</evidence>
<organism evidence="4 5">
    <name type="scientific">Halocatena marina</name>
    <dbReference type="NCBI Taxonomy" id="2934937"/>
    <lineage>
        <taxon>Archaea</taxon>
        <taxon>Methanobacteriati</taxon>
        <taxon>Methanobacteriota</taxon>
        <taxon>Stenosarchaea group</taxon>
        <taxon>Halobacteria</taxon>
        <taxon>Halobacteriales</taxon>
        <taxon>Natronomonadaceae</taxon>
        <taxon>Halocatena</taxon>
    </lineage>
</organism>
<evidence type="ECO:0000313" key="5">
    <source>
        <dbReference type="Proteomes" id="UP001596417"/>
    </source>
</evidence>
<dbReference type="InterPro" id="IPR005182">
    <property type="entry name" value="YdbS-like_PH"/>
</dbReference>
<feature type="region of interest" description="Disordered" evidence="1">
    <location>
        <begin position="168"/>
        <end position="205"/>
    </location>
</feature>
<evidence type="ECO:0000259" key="3">
    <source>
        <dbReference type="Pfam" id="PF03703"/>
    </source>
</evidence>
<keyword evidence="2" id="KW-0812">Transmembrane</keyword>